<dbReference type="SUPFAM" id="SSF101967">
    <property type="entry name" value="Adhesin YadA, collagen-binding domain"/>
    <property type="match status" value="1"/>
</dbReference>
<dbReference type="FunFam" id="1.10.1900.40:FF:000006">
    <property type="entry name" value="Erythrocyte membrane protein 1"/>
    <property type="match status" value="1"/>
</dbReference>
<evidence type="ECO:0000313" key="9">
    <source>
        <dbReference type="Proteomes" id="UP000019103"/>
    </source>
</evidence>
<dbReference type="InterPro" id="IPR004258">
    <property type="entry name" value="DBL"/>
</dbReference>
<dbReference type="Pfam" id="PF03011">
    <property type="entry name" value="PFEMP"/>
    <property type="match status" value="2"/>
</dbReference>
<dbReference type="InterPro" id="IPR042202">
    <property type="entry name" value="Duffy-ag-bd_sf"/>
</dbReference>
<evidence type="ECO:0000259" key="2">
    <source>
        <dbReference type="Pfam" id="PF03011"/>
    </source>
</evidence>
<dbReference type="SUPFAM" id="SSF140924">
    <property type="entry name" value="Duffy binding domain-like"/>
    <property type="match status" value="4"/>
</dbReference>
<feature type="compositionally biased region" description="Basic and acidic residues" evidence="1">
    <location>
        <begin position="920"/>
        <end position="934"/>
    </location>
</feature>
<feature type="domain" description="Plasmodium falciparum erythrocyte membrane protein-1 N-terminal segment" evidence="5">
    <location>
        <begin position="16"/>
        <end position="53"/>
    </location>
</feature>
<feature type="compositionally biased region" description="Basic and acidic residues" evidence="1">
    <location>
        <begin position="1640"/>
        <end position="1649"/>
    </location>
</feature>
<dbReference type="Pfam" id="PF22672">
    <property type="entry name" value="DBL_C"/>
    <property type="match status" value="2"/>
</dbReference>
<dbReference type="GO" id="GO:0016020">
    <property type="term" value="C:membrane"/>
    <property type="evidence" value="ECO:0007669"/>
    <property type="project" value="InterPro"/>
</dbReference>
<feature type="domain" description="Duffy-binding-like" evidence="7">
    <location>
        <begin position="321"/>
        <end position="476"/>
    </location>
</feature>
<dbReference type="InterPro" id="IPR008602">
    <property type="entry name" value="Duffy-antigen-binding"/>
</dbReference>
<dbReference type="FunFam" id="1.10.1900.40:FF:000001">
    <property type="entry name" value="Erythrocyte membrane protein 1"/>
    <property type="match status" value="1"/>
</dbReference>
<dbReference type="Proteomes" id="UP000019103">
    <property type="component" value="Unassembled WGS sequence"/>
</dbReference>
<feature type="compositionally biased region" description="Low complexity" evidence="1">
    <location>
        <begin position="935"/>
        <end position="949"/>
    </location>
</feature>
<dbReference type="Pfam" id="PF15445">
    <property type="entry name" value="ATS"/>
    <property type="match status" value="1"/>
</dbReference>
<feature type="compositionally biased region" description="Acidic residues" evidence="1">
    <location>
        <begin position="843"/>
        <end position="866"/>
    </location>
</feature>
<dbReference type="FunFam" id="1.20.58.830:FF:000004">
    <property type="entry name" value="Erythrocyte membrane protein 1, PfEMP1"/>
    <property type="match status" value="1"/>
</dbReference>
<dbReference type="Gene3D" id="1.10.1900.40">
    <property type="entry name" value="Acidic terminal segments, variant surface antigen of PfEMP1"/>
    <property type="match status" value="2"/>
</dbReference>
<evidence type="ECO:0000256" key="1">
    <source>
        <dbReference type="SAM" id="MobiDB-lite"/>
    </source>
</evidence>
<dbReference type="Pfam" id="PF18562">
    <property type="entry name" value="CIDR1_gamma"/>
    <property type="match status" value="1"/>
</dbReference>
<dbReference type="InterPro" id="IPR054595">
    <property type="entry name" value="DBL_C"/>
</dbReference>
<evidence type="ECO:0000313" key="8">
    <source>
        <dbReference type="EMBL" id="ETW56097.1"/>
    </source>
</evidence>
<feature type="domain" description="Duffy-antigen binding" evidence="3">
    <location>
        <begin position="121"/>
        <end position="317"/>
    </location>
</feature>
<evidence type="ECO:0000259" key="4">
    <source>
        <dbReference type="Pfam" id="PF15445"/>
    </source>
</evidence>
<evidence type="ECO:0000259" key="6">
    <source>
        <dbReference type="Pfam" id="PF18562"/>
    </source>
</evidence>
<feature type="region of interest" description="Disordered" evidence="1">
    <location>
        <begin position="405"/>
        <end position="426"/>
    </location>
</feature>
<feature type="compositionally biased region" description="Polar residues" evidence="1">
    <location>
        <begin position="971"/>
        <end position="994"/>
    </location>
</feature>
<feature type="region of interest" description="Disordered" evidence="1">
    <location>
        <begin position="971"/>
        <end position="997"/>
    </location>
</feature>
<feature type="compositionally biased region" description="Low complexity" evidence="1">
    <location>
        <begin position="1913"/>
        <end position="1923"/>
    </location>
</feature>
<proteinExistence type="predicted"/>
<dbReference type="InterPro" id="IPR044932">
    <property type="entry name" value="PfEMP1_ATS_sf"/>
</dbReference>
<dbReference type="FunFam" id="1.20.1310.20:FF:000001">
    <property type="entry name" value="Erythrocyte membrane protein 1, PfEMP1"/>
    <property type="match status" value="1"/>
</dbReference>
<dbReference type="InterPro" id="IPR011049">
    <property type="entry name" value="Serralysin-like_metalloprot_C"/>
</dbReference>
<evidence type="ECO:0000259" key="5">
    <source>
        <dbReference type="Pfam" id="PF15447"/>
    </source>
</evidence>
<feature type="region of interest" description="Disordered" evidence="1">
    <location>
        <begin position="1899"/>
        <end position="1923"/>
    </location>
</feature>
<feature type="domain" description="Duffy-binding-like" evidence="2">
    <location>
        <begin position="652"/>
        <end position="819"/>
    </location>
</feature>
<gene>
    <name evidence="8" type="ORF">PFUGPA_02141</name>
</gene>
<protein>
    <recommendedName>
        <fullName evidence="10">Erythrocyte membrane protein 1</fullName>
    </recommendedName>
</protein>
<evidence type="ECO:0008006" key="10">
    <source>
        <dbReference type="Google" id="ProtNLM"/>
    </source>
</evidence>
<feature type="domain" description="Plasmodium falciparum erythrocyte membrane protein 1 acidic terminal segment" evidence="4">
    <location>
        <begin position="1707"/>
        <end position="2155"/>
    </location>
</feature>
<dbReference type="Gene3D" id="1.20.58.1930">
    <property type="match status" value="1"/>
</dbReference>
<feature type="non-terminal residue" evidence="8">
    <location>
        <position position="2155"/>
    </location>
</feature>
<dbReference type="EMBL" id="KI927329">
    <property type="protein sequence ID" value="ETW56097.1"/>
    <property type="molecule type" value="Genomic_DNA"/>
</dbReference>
<dbReference type="Gene3D" id="1.20.58.830">
    <property type="match status" value="3"/>
</dbReference>
<dbReference type="Pfam" id="PF05424">
    <property type="entry name" value="Duffy_binding"/>
    <property type="match status" value="2"/>
</dbReference>
<feature type="compositionally biased region" description="Polar residues" evidence="1">
    <location>
        <begin position="1598"/>
        <end position="1613"/>
    </location>
</feature>
<dbReference type="FunFam" id="1.20.58.1930:FF:000001">
    <property type="entry name" value="Erythrocyte membrane protein 1, PfEMP1"/>
    <property type="match status" value="1"/>
</dbReference>
<dbReference type="Pfam" id="PF15447">
    <property type="entry name" value="NTS"/>
    <property type="match status" value="1"/>
</dbReference>
<feature type="domain" description="Duffy-binding-like" evidence="2">
    <location>
        <begin position="1459"/>
        <end position="1601"/>
    </location>
</feature>
<dbReference type="InterPro" id="IPR041480">
    <property type="entry name" value="CIDR1_gamma"/>
</dbReference>
<reference evidence="8 9" key="1">
    <citation type="submission" date="2013-02" db="EMBL/GenBank/DDBJ databases">
        <title>The Genome Annotation of Plasmodium falciparum Palo Alto/Uganda.</title>
        <authorList>
            <consortium name="The Broad Institute Genome Sequencing Platform"/>
            <consortium name="The Broad Institute Genome Sequencing Center for Infectious Disease"/>
            <person name="Neafsey D."/>
            <person name="Hoffman S."/>
            <person name="Volkman S."/>
            <person name="Rosenthal P."/>
            <person name="Walker B."/>
            <person name="Young S.K."/>
            <person name="Zeng Q."/>
            <person name="Gargeya S."/>
            <person name="Fitzgerald M."/>
            <person name="Haas B."/>
            <person name="Abouelleil A."/>
            <person name="Allen A.W."/>
            <person name="Alvarado L."/>
            <person name="Arachchi H.M."/>
            <person name="Berlin A.M."/>
            <person name="Chapman S.B."/>
            <person name="Gainer-Dewar J."/>
            <person name="Goldberg J."/>
            <person name="Griggs A."/>
            <person name="Gujja S."/>
            <person name="Hansen M."/>
            <person name="Howarth C."/>
            <person name="Imamovic A."/>
            <person name="Ireland A."/>
            <person name="Larimer J."/>
            <person name="McCowan C."/>
            <person name="Murphy C."/>
            <person name="Pearson M."/>
            <person name="Poon T.W."/>
            <person name="Priest M."/>
            <person name="Roberts A."/>
            <person name="Saif S."/>
            <person name="Shea T."/>
            <person name="Sisk P."/>
            <person name="Sykes S."/>
            <person name="Wortman J."/>
            <person name="Nusbaum C."/>
            <person name="Birren B."/>
        </authorList>
    </citation>
    <scope>NUCLEOTIDE SEQUENCE [LARGE SCALE GENOMIC DNA]</scope>
    <source>
        <strain evidence="8 9">Palo Alto/Uganda</strain>
    </source>
</reference>
<dbReference type="OMA" id="KCQTESE"/>
<feature type="compositionally biased region" description="Low complexity" evidence="1">
    <location>
        <begin position="1671"/>
        <end position="1687"/>
    </location>
</feature>
<feature type="region of interest" description="Disordered" evidence="1">
    <location>
        <begin position="1598"/>
        <end position="1692"/>
    </location>
</feature>
<feature type="compositionally biased region" description="Polar residues" evidence="1">
    <location>
        <begin position="823"/>
        <end position="833"/>
    </location>
</feature>
<evidence type="ECO:0000259" key="7">
    <source>
        <dbReference type="Pfam" id="PF22672"/>
    </source>
</evidence>
<dbReference type="FunFam" id="1.20.58.830:FF:000009">
    <property type="entry name" value="Erythrocyte membrane protein 1, PfEMP1"/>
    <property type="match status" value="1"/>
</dbReference>
<feature type="domain" description="Duffy-binding-like" evidence="7">
    <location>
        <begin position="1207"/>
        <end position="1350"/>
    </location>
</feature>
<dbReference type="Gene3D" id="1.20.1310.20">
    <property type="entry name" value="Duffy-antigen binding domain"/>
    <property type="match status" value="2"/>
</dbReference>
<dbReference type="InterPro" id="IPR029211">
    <property type="entry name" value="PfEMP1_ATS"/>
</dbReference>
<feature type="region of interest" description="Disordered" evidence="1">
    <location>
        <begin position="823"/>
        <end position="874"/>
    </location>
</feature>
<feature type="compositionally biased region" description="Polar residues" evidence="1">
    <location>
        <begin position="1853"/>
        <end position="1874"/>
    </location>
</feature>
<feature type="region of interest" description="Disordered" evidence="1">
    <location>
        <begin position="2090"/>
        <end position="2109"/>
    </location>
</feature>
<feature type="compositionally biased region" description="Low complexity" evidence="1">
    <location>
        <begin position="1823"/>
        <end position="1852"/>
    </location>
</feature>
<feature type="domain" description="Cysteine-rich interdomain region 1 gamma" evidence="6">
    <location>
        <begin position="1392"/>
        <end position="1443"/>
    </location>
</feature>
<accession>W4J3C0</accession>
<feature type="domain" description="Duffy-antigen binding" evidence="3">
    <location>
        <begin position="950"/>
        <end position="1144"/>
    </location>
</feature>
<feature type="compositionally biased region" description="Polar residues" evidence="1">
    <location>
        <begin position="2096"/>
        <end position="2109"/>
    </location>
</feature>
<feature type="region of interest" description="Disordered" evidence="1">
    <location>
        <begin position="1823"/>
        <end position="1885"/>
    </location>
</feature>
<feature type="region of interest" description="Disordered" evidence="1">
    <location>
        <begin position="920"/>
        <end position="951"/>
    </location>
</feature>
<name>W4J3C0_PLAFP</name>
<sequence>MAPGGGGHGGGEEDKDAKHMFDRIGQQVHDKVKKEVYGTGASGDAKKYIEELKAGVSFATLSGGELAAFPEPCKLIKDKGHKILAARGHPCRKEDVDRFSDKEGAQCNKSRIRDSEKNSEGACAPYRRLHVCDRNLEQIKTENITTHNLLVDVCMAANYEAQSLIRYHDLYKLTYDDSQICTVLARSFADIGDIVRGKDLYRRDKGEETKLEKNLQNIFKEIYEELKDPRAKERYKDTKNFYQLREDWWTANRHTVWKAITCSDDLKDNRYFRQTCSDTHGSFVAIHYCRCNNDQPNADNPNTDPPTYFDYVPQYLRWFEEWAEDFCRKKKKYVDIVKTYCRDETKGKYCSLNGYDCTKTKLAIGKYRMGNQCTKCFFACYPYEKWIEKQKEQFDKQKKKYTDEMKKYKNGGGGSGSRRQRRAARNENYEGYEKKFYDELKGNYSDVNAFLEKLNKEKACTAVDDDKGGKIDFKNVHGGTSDTSGTNVESQGTFYRSKYCQPCPHCGMKRKSDGSGWEERKENDNCKNINLYKPINGKNGTTINFLYSGDETNEIGKKLKAFCDQINRGTTNAASGGGSKSDSQKLYQDWKCYQFEDLQKDGQDGVEDEDDGEYDGLVRNSGGLCILENKKHVSGNNSSNEPAEIQKTFHDFFYYWVAHMLKDSIYWRTKKLGRCLENNNGNTCKKNNCNDKCKCYESWVQQKEKEWKPIKDHFGNQEAFKNKGENSASEMLGGVMNSADFVLDGVLKLQFLNEDTEENSKNSLDSEEIKHLKHLSEMLQKENAQQTAGGVTEQKTLMDKLLEHEAQEAKQCLDTHKDDQCLQDTGGSRSQTPGEDITHHDDADEDGDEDEEEEEEDVDLQEEEETAPTTQDTVEVCTTVKTALTGSLQDACEQKYGGNNSRLGWKCIPTNTNDVATISESERAGPTRQRHDAGDSTGSSGENTTTTGSICVPPRRRKLYIGKIKEWANSSGSNTVVSGQAQTPQGGTSSTSAEQPDPKVELRNAFIQSAAVETFFSWHEYKEEKKKEDIERKERENELVAVTSSKPEELDNQLKSGDIPEEFKRQMFYTLGDYRDILYSGDKENGNKYMFVDDIKDISDKIKSILNNENDAKTTPKDWWNKHGKDIWEGILCALTYKEYGDKKIEQIQDANGGDLFEKLKNGNDYDKVSFGGTEGPINTNAGKDAHKGTKLKDFVNRPTYFRWLEEWGEEFCRKQKHKLYIIEKDCRGKTGVEKNCSGDGLRCDEKVPENEEIFKPLNCHSCANSCRSYKKWIKKKRTEFDEQKGAYEKQKKDAEGNNNDNAFSTTLDTCTDAGDFLNRLKNGPCKTNKEKGEGDIDFNNQSKTFKHTEYCDPCSEFNINCQNGYCSGGGTQNKCPKGKITKQDIEKMNKNTDINMFVSDNSKSGFENGLEACGSANIFEGFRKDEWKCGTVCGVDICTLEKKNNNAEGKEHIIVKELIKRWLEYFFEDYNKINKKLNSCIKNGNGEVQKCFKGCKKNCECVEKWVKEKKKEWEKIKEHYIDQYKKQNDDGNTLTNFLEQFEQRTEFKNAIKPCTKFDNFERSRHCAVTERSEKGEGGEKSDIIYCLLDKLKKKTESCPTPTSGDSQTTCGGNTHPDDEEEEYEYENEKKVGHPQICDEVLKEEKKKEEEEDDCNPASPAVPEKKEEEAPAPTSTPAAPKSSQPPQIVEENPFNHPAVIPALMSSTIMWSIGIGFAAFTYFYLKKKTKSSVGNLFQILQIPKSDYDIPTLKSKNRYIPYRSGTYKGKTYIYMEGDSDSGHYYEDTTDITSSESEYEELDINDIYVPGSPKYKTLIEVVLEPSGNNTTASGNNTTASGNNTTASGNNTTASGKNTPSDTQNDIQNDIPSDIPNSDTPPPITDDEWNTLKDEFISQYLQSEQPNDVPNDYRSGNSSTNTNITTTSRDNMEEKPFIMSIHDRNLYTGEEYNYDMSTNSGNNDLYNGKNNLYSGQNNVYSGIDPTSDNRGPYSDKNDRISDNHHPYSGIDLINDTLSGNQHIDIYDELLKRKENELFGTNHVKHTSTHSVAKLTNSDPIHNQLELFHTWLDRHRDMCEKWKNKKERLDKLKEEWENETHSGNTHTSDSNKTLNTDVSIQIDMDHGKPKKEFTNMDTILEDLDKYNEPYYDVQDDIYYD</sequence>
<organism evidence="8 9">
    <name type="scientific">Plasmodium falciparum (isolate Palo Alto / Uganda)</name>
    <dbReference type="NCBI Taxonomy" id="57270"/>
    <lineage>
        <taxon>Eukaryota</taxon>
        <taxon>Sar</taxon>
        <taxon>Alveolata</taxon>
        <taxon>Apicomplexa</taxon>
        <taxon>Aconoidasida</taxon>
        <taxon>Haemosporida</taxon>
        <taxon>Plasmodiidae</taxon>
        <taxon>Plasmodium</taxon>
        <taxon>Plasmodium (Laverania)</taxon>
    </lineage>
</organism>
<evidence type="ECO:0000259" key="3">
    <source>
        <dbReference type="Pfam" id="PF05424"/>
    </source>
</evidence>
<reference evidence="8 9" key="2">
    <citation type="submission" date="2013-02" db="EMBL/GenBank/DDBJ databases">
        <title>The Genome Sequence of Plasmodium falciparum Palo Alto/Uganda.</title>
        <authorList>
            <consortium name="The Broad Institute Genome Sequencing Platform"/>
            <consortium name="The Broad Institute Genome Sequencing Center for Infectious Disease"/>
            <person name="Neafsey D."/>
            <person name="Cheeseman I."/>
            <person name="Volkman S."/>
            <person name="Adams J."/>
            <person name="Walker B."/>
            <person name="Young S.K."/>
            <person name="Zeng Q."/>
            <person name="Gargeya S."/>
            <person name="Fitzgerald M."/>
            <person name="Haas B."/>
            <person name="Abouelleil A."/>
            <person name="Alvarado L."/>
            <person name="Arachchi H.M."/>
            <person name="Berlin A.M."/>
            <person name="Chapman S.B."/>
            <person name="Dewar J."/>
            <person name="Goldberg J."/>
            <person name="Griggs A."/>
            <person name="Gujja S."/>
            <person name="Hansen M."/>
            <person name="Howarth C."/>
            <person name="Imamovic A."/>
            <person name="Larimer J."/>
            <person name="McCowan C."/>
            <person name="Murphy C."/>
            <person name="Neiman D."/>
            <person name="Pearson M."/>
            <person name="Priest M."/>
            <person name="Roberts A."/>
            <person name="Saif S."/>
            <person name="Shea T."/>
            <person name="Sisk P."/>
            <person name="Sykes S."/>
            <person name="Wortman J."/>
            <person name="Nusbaum C."/>
            <person name="Birren B."/>
        </authorList>
    </citation>
    <scope>NUCLEOTIDE SEQUENCE [LARGE SCALE GENOMIC DNA]</scope>
    <source>
        <strain evidence="8 9">Palo Alto/Uganda</strain>
    </source>
</reference>
<dbReference type="InterPro" id="IPR029210">
    <property type="entry name" value="PfEMP1_NTS"/>
</dbReference>
<dbReference type="GO" id="GO:0046789">
    <property type="term" value="F:host cell surface receptor binding"/>
    <property type="evidence" value="ECO:0007669"/>
    <property type="project" value="InterPro"/>
</dbReference>